<dbReference type="InterPro" id="IPR003488">
    <property type="entry name" value="DprA"/>
</dbReference>
<comment type="similarity">
    <text evidence="1">Belongs to the DprA/Smf family.</text>
</comment>
<sequence>MQFKQALIYLDLKKVSYHDRWVYLNHLLTSSIRDKQDCHALAEKLSRLGAFNKEHPSLFKDWVEYEAQIAQLSKQTFAFGENTYPKLWLQIPQPPLLVYYQGDLSLLEKQCVSIIGSRKLSAYGQKASLQISQALLESGFVLVSGLAKGVDYICQQRADRYRPRTTIAILPSGFNQPYPREHAAFQDRLAQRHLILSEYLPDQGPRKYQFVGRNRLVAGLSPATVIIQAAQRSGSLITANYALEYNRQIYALPGPIDDPQSKGCNELIAAGAAALTDIPGFVQDLHHLYACQQDITRPK</sequence>
<proteinExistence type="inferred from homology"/>
<gene>
    <name evidence="3" type="primary">dprA</name>
    <name evidence="3" type="ORF">QP433_04395</name>
</gene>
<organism evidence="3 4">
    <name type="scientific">Facklamia hominis</name>
    <dbReference type="NCBI Taxonomy" id="178214"/>
    <lineage>
        <taxon>Bacteria</taxon>
        <taxon>Bacillati</taxon>
        <taxon>Bacillota</taxon>
        <taxon>Bacilli</taxon>
        <taxon>Lactobacillales</taxon>
        <taxon>Aerococcaceae</taxon>
        <taxon>Facklamia</taxon>
    </lineage>
</organism>
<accession>A0AAJ1V3D3</accession>
<dbReference type="EMBL" id="JASOOE010000006">
    <property type="protein sequence ID" value="MDK7187216.1"/>
    <property type="molecule type" value="Genomic_DNA"/>
</dbReference>
<reference evidence="3" key="1">
    <citation type="submission" date="2023-05" db="EMBL/GenBank/DDBJ databases">
        <title>Cataloging the Phylogenetic Diversity of Human Bladder Bacteria.</title>
        <authorList>
            <person name="Du J."/>
        </authorList>
    </citation>
    <scope>NUCLEOTIDE SEQUENCE</scope>
    <source>
        <strain evidence="3">UMB1231</strain>
    </source>
</reference>
<evidence type="ECO:0000313" key="3">
    <source>
        <dbReference type="EMBL" id="MDK7187216.1"/>
    </source>
</evidence>
<feature type="domain" description="Smf/DprA SLOG" evidence="2">
    <location>
        <begin position="77"/>
        <end position="284"/>
    </location>
</feature>
<dbReference type="PANTHER" id="PTHR43022">
    <property type="entry name" value="PROTEIN SMF"/>
    <property type="match status" value="1"/>
</dbReference>
<dbReference type="InterPro" id="IPR057666">
    <property type="entry name" value="DrpA_SLOG"/>
</dbReference>
<dbReference type="NCBIfam" id="TIGR00732">
    <property type="entry name" value="dprA"/>
    <property type="match status" value="1"/>
</dbReference>
<name>A0AAJ1V3D3_9LACT</name>
<dbReference type="AlphaFoldDB" id="A0AAJ1V3D3"/>
<comment type="caution">
    <text evidence="3">The sequence shown here is derived from an EMBL/GenBank/DDBJ whole genome shotgun (WGS) entry which is preliminary data.</text>
</comment>
<evidence type="ECO:0000313" key="4">
    <source>
        <dbReference type="Proteomes" id="UP001229251"/>
    </source>
</evidence>
<dbReference type="Proteomes" id="UP001229251">
    <property type="component" value="Unassembled WGS sequence"/>
</dbReference>
<dbReference type="GO" id="GO:0009294">
    <property type="term" value="P:DNA-mediated transformation"/>
    <property type="evidence" value="ECO:0007669"/>
    <property type="project" value="InterPro"/>
</dbReference>
<dbReference type="PANTHER" id="PTHR43022:SF1">
    <property type="entry name" value="PROTEIN SMF"/>
    <property type="match status" value="1"/>
</dbReference>
<evidence type="ECO:0000259" key="2">
    <source>
        <dbReference type="Pfam" id="PF02481"/>
    </source>
</evidence>
<dbReference type="Gene3D" id="3.40.50.450">
    <property type="match status" value="1"/>
</dbReference>
<dbReference type="RefSeq" id="WP_285065660.1">
    <property type="nucleotide sequence ID" value="NZ_JASOOE010000006.1"/>
</dbReference>
<protein>
    <submittedName>
        <fullName evidence="3">DNA-processing protein DprA</fullName>
    </submittedName>
</protein>
<evidence type="ECO:0000256" key="1">
    <source>
        <dbReference type="ARBA" id="ARBA00006525"/>
    </source>
</evidence>
<dbReference type="Pfam" id="PF02481">
    <property type="entry name" value="DNA_processg_A"/>
    <property type="match status" value="1"/>
</dbReference>
<dbReference type="SUPFAM" id="SSF102405">
    <property type="entry name" value="MCP/YpsA-like"/>
    <property type="match status" value="1"/>
</dbReference>